<dbReference type="STRING" id="2282107.A0A286UIQ9"/>
<accession>A0A286UIQ9</accession>
<evidence type="ECO:0000256" key="7">
    <source>
        <dbReference type="SAM" id="Phobius"/>
    </source>
</evidence>
<dbReference type="SUPFAM" id="SSF103473">
    <property type="entry name" value="MFS general substrate transporter"/>
    <property type="match status" value="1"/>
</dbReference>
<feature type="transmembrane region" description="Helical" evidence="7">
    <location>
        <begin position="268"/>
        <end position="285"/>
    </location>
</feature>
<feature type="transmembrane region" description="Helical" evidence="7">
    <location>
        <begin position="371"/>
        <end position="390"/>
    </location>
</feature>
<feature type="transmembrane region" description="Helical" evidence="7">
    <location>
        <begin position="236"/>
        <end position="256"/>
    </location>
</feature>
<evidence type="ECO:0000256" key="2">
    <source>
        <dbReference type="ARBA" id="ARBA00022448"/>
    </source>
</evidence>
<reference evidence="9 10" key="1">
    <citation type="journal article" date="2017" name="Mol. Ecol.">
        <title>Comparative and population genomic landscape of Phellinus noxius: A hypervariable fungus causing root rot in trees.</title>
        <authorList>
            <person name="Chung C.L."/>
            <person name="Lee T.J."/>
            <person name="Akiba M."/>
            <person name="Lee H.H."/>
            <person name="Kuo T.H."/>
            <person name="Liu D."/>
            <person name="Ke H.M."/>
            <person name="Yokoi T."/>
            <person name="Roa M.B."/>
            <person name="Lu M.J."/>
            <person name="Chang Y.Y."/>
            <person name="Ann P.J."/>
            <person name="Tsai J.N."/>
            <person name="Chen C.Y."/>
            <person name="Tzean S.S."/>
            <person name="Ota Y."/>
            <person name="Hattori T."/>
            <person name="Sahashi N."/>
            <person name="Liou R.F."/>
            <person name="Kikuchi T."/>
            <person name="Tsai I.J."/>
        </authorList>
    </citation>
    <scope>NUCLEOTIDE SEQUENCE [LARGE SCALE GENOMIC DNA]</scope>
    <source>
        <strain evidence="9 10">FFPRI411160</strain>
    </source>
</reference>
<dbReference type="GO" id="GO:0016020">
    <property type="term" value="C:membrane"/>
    <property type="evidence" value="ECO:0007669"/>
    <property type="project" value="UniProtKB-SubCell"/>
</dbReference>
<feature type="region of interest" description="Disordered" evidence="6">
    <location>
        <begin position="16"/>
        <end position="36"/>
    </location>
</feature>
<evidence type="ECO:0000259" key="8">
    <source>
        <dbReference type="PROSITE" id="PS50850"/>
    </source>
</evidence>
<dbReference type="FunCoup" id="A0A286UIQ9">
    <property type="interactions" value="20"/>
</dbReference>
<comment type="caution">
    <text evidence="9">The sequence shown here is derived from an EMBL/GenBank/DDBJ whole genome shotgun (WGS) entry which is preliminary data.</text>
</comment>
<keyword evidence="5 7" id="KW-0472">Membrane</keyword>
<feature type="transmembrane region" description="Helical" evidence="7">
    <location>
        <begin position="45"/>
        <end position="67"/>
    </location>
</feature>
<feature type="domain" description="Major facilitator superfamily (MFS) profile" evidence="8">
    <location>
        <begin position="47"/>
        <end position="498"/>
    </location>
</feature>
<feature type="transmembrane region" description="Helical" evidence="7">
    <location>
        <begin position="82"/>
        <end position="101"/>
    </location>
</feature>
<keyword evidence="10" id="KW-1185">Reference proteome</keyword>
<dbReference type="InterPro" id="IPR036259">
    <property type="entry name" value="MFS_trans_sf"/>
</dbReference>
<keyword evidence="2" id="KW-0813">Transport</keyword>
<dbReference type="OrthoDB" id="440755at2759"/>
<sequence>MVNDTTSNGKLLEEEAKSPSYDSGINTVTEDAQDDPNEFSSVRQAVILGIFCLALFVDAFMTGAMIICLDSIRSEFNAPSSIVSWVVTSYSLTFGSLLLLAGRICDIYHPKPVFITGFLFIGVVGIGGGFSKNIITLIVIRALQGIGAAMTIPSATSMLTAAYTSTRSQGIALTFFAAGGTLGLCLGFVLGGIIVQFASWRWVIWVVPIITIPLSAVSILLIPNNQRARGSDDNKMDIPGVVVLTGSLILLIFSLSQAPITGWGKARVLAPLVISIAMVVAFFVWQTRLNEKHALIPPKMWFIPNFLVLIFVSFCTQIYLTGPILVFSEFWPVAYDWSALTIGLHVLPMGLTSTIICVLLPRQILQMPPRLALICANLMAGLLSILLVYSSKESRYWSYTFPSMILITAGSTAAYMISNVGIITSVPPDKVGVAAAIFSAAQQVGGAINVAVITTVLVEVQNKHPFPSYKGPSSAFWFVVALGIAQAIMVLLLFKPQTVQEVTSIDAVGEEKGEVATA</sequence>
<feature type="transmembrane region" description="Helical" evidence="7">
    <location>
        <begin position="474"/>
        <end position="494"/>
    </location>
</feature>
<feature type="transmembrane region" description="Helical" evidence="7">
    <location>
        <begin position="339"/>
        <end position="359"/>
    </location>
</feature>
<dbReference type="PROSITE" id="PS50850">
    <property type="entry name" value="MFS"/>
    <property type="match status" value="1"/>
</dbReference>
<evidence type="ECO:0000256" key="6">
    <source>
        <dbReference type="SAM" id="MobiDB-lite"/>
    </source>
</evidence>
<keyword evidence="3 7" id="KW-0812">Transmembrane</keyword>
<dbReference type="PANTHER" id="PTHR42718">
    <property type="entry name" value="MAJOR FACILITATOR SUPERFAMILY MULTIDRUG TRANSPORTER MFSC"/>
    <property type="match status" value="1"/>
</dbReference>
<feature type="transmembrane region" description="Helical" evidence="7">
    <location>
        <begin position="430"/>
        <end position="454"/>
    </location>
</feature>
<feature type="transmembrane region" description="Helical" evidence="7">
    <location>
        <begin position="202"/>
        <end position="224"/>
    </location>
</feature>
<dbReference type="CDD" id="cd17321">
    <property type="entry name" value="MFS_MMR_MDR_like"/>
    <property type="match status" value="1"/>
</dbReference>
<evidence type="ECO:0000256" key="4">
    <source>
        <dbReference type="ARBA" id="ARBA00022989"/>
    </source>
</evidence>
<evidence type="ECO:0000313" key="9">
    <source>
        <dbReference type="EMBL" id="PAV19448.1"/>
    </source>
</evidence>
<protein>
    <submittedName>
        <fullName evidence="9">MFS general substrate transporter</fullName>
    </submittedName>
</protein>
<dbReference type="EMBL" id="NBII01000004">
    <property type="protein sequence ID" value="PAV19448.1"/>
    <property type="molecule type" value="Genomic_DNA"/>
</dbReference>
<proteinExistence type="predicted"/>
<dbReference type="Gene3D" id="1.20.1250.20">
    <property type="entry name" value="MFS general substrate transporter like domains"/>
    <property type="match status" value="1"/>
</dbReference>
<dbReference type="Pfam" id="PF07690">
    <property type="entry name" value="MFS_1"/>
    <property type="match status" value="1"/>
</dbReference>
<comment type="subcellular location">
    <subcellularLocation>
        <location evidence="1">Membrane</location>
        <topology evidence="1">Multi-pass membrane protein</topology>
    </subcellularLocation>
</comment>
<organism evidence="9 10">
    <name type="scientific">Pyrrhoderma noxium</name>
    <dbReference type="NCBI Taxonomy" id="2282107"/>
    <lineage>
        <taxon>Eukaryota</taxon>
        <taxon>Fungi</taxon>
        <taxon>Dikarya</taxon>
        <taxon>Basidiomycota</taxon>
        <taxon>Agaricomycotina</taxon>
        <taxon>Agaricomycetes</taxon>
        <taxon>Hymenochaetales</taxon>
        <taxon>Hymenochaetaceae</taxon>
        <taxon>Pyrrhoderma</taxon>
    </lineage>
</organism>
<dbReference type="InParanoid" id="A0A286UIQ9"/>
<dbReference type="GO" id="GO:0022857">
    <property type="term" value="F:transmembrane transporter activity"/>
    <property type="evidence" value="ECO:0007669"/>
    <property type="project" value="InterPro"/>
</dbReference>
<dbReference type="Gene3D" id="1.20.1720.10">
    <property type="entry name" value="Multidrug resistance protein D"/>
    <property type="match status" value="1"/>
</dbReference>
<feature type="transmembrane region" description="Helical" evidence="7">
    <location>
        <begin position="306"/>
        <end position="327"/>
    </location>
</feature>
<evidence type="ECO:0000256" key="1">
    <source>
        <dbReference type="ARBA" id="ARBA00004141"/>
    </source>
</evidence>
<feature type="transmembrane region" description="Helical" evidence="7">
    <location>
        <begin position="396"/>
        <end position="418"/>
    </location>
</feature>
<name>A0A286UIQ9_9AGAM</name>
<evidence type="ECO:0000256" key="3">
    <source>
        <dbReference type="ARBA" id="ARBA00022692"/>
    </source>
</evidence>
<feature type="transmembrane region" description="Helical" evidence="7">
    <location>
        <begin position="113"/>
        <end position="131"/>
    </location>
</feature>
<feature type="transmembrane region" description="Helical" evidence="7">
    <location>
        <begin position="137"/>
        <end position="159"/>
    </location>
</feature>
<dbReference type="InterPro" id="IPR020846">
    <property type="entry name" value="MFS_dom"/>
</dbReference>
<gene>
    <name evidence="9" type="ORF">PNOK_0438200</name>
</gene>
<dbReference type="AlphaFoldDB" id="A0A286UIQ9"/>
<dbReference type="InterPro" id="IPR011701">
    <property type="entry name" value="MFS"/>
</dbReference>
<dbReference type="PANTHER" id="PTHR42718:SF9">
    <property type="entry name" value="MAJOR FACILITATOR SUPERFAMILY MULTIDRUG TRANSPORTER MFSC"/>
    <property type="match status" value="1"/>
</dbReference>
<dbReference type="Proteomes" id="UP000217199">
    <property type="component" value="Unassembled WGS sequence"/>
</dbReference>
<feature type="transmembrane region" description="Helical" evidence="7">
    <location>
        <begin position="171"/>
        <end position="196"/>
    </location>
</feature>
<keyword evidence="4 7" id="KW-1133">Transmembrane helix</keyword>
<evidence type="ECO:0000313" key="10">
    <source>
        <dbReference type="Proteomes" id="UP000217199"/>
    </source>
</evidence>
<evidence type="ECO:0000256" key="5">
    <source>
        <dbReference type="ARBA" id="ARBA00023136"/>
    </source>
</evidence>
<feature type="compositionally biased region" description="Polar residues" evidence="6">
    <location>
        <begin position="20"/>
        <end position="30"/>
    </location>
</feature>